<organism evidence="2 3">
    <name type="scientific">Coccidioides immitis (strain RS)</name>
    <name type="common">Valley fever fungus</name>
    <dbReference type="NCBI Taxonomy" id="246410"/>
    <lineage>
        <taxon>Eukaryota</taxon>
        <taxon>Fungi</taxon>
        <taxon>Dikarya</taxon>
        <taxon>Ascomycota</taxon>
        <taxon>Pezizomycotina</taxon>
        <taxon>Eurotiomycetes</taxon>
        <taxon>Eurotiomycetidae</taxon>
        <taxon>Onygenales</taxon>
        <taxon>Onygenaceae</taxon>
        <taxon>Coccidioides</taxon>
    </lineage>
</organism>
<dbReference type="KEGG" id="cim:CIMG_12699"/>
<proteinExistence type="predicted"/>
<accession>J3KL30</accession>
<reference evidence="3" key="1">
    <citation type="journal article" date="2009" name="Genome Res.">
        <title>Comparative genomic analyses of the human fungal pathogens Coccidioides and their relatives.</title>
        <authorList>
            <person name="Sharpton T.J."/>
            <person name="Stajich J.E."/>
            <person name="Rounsley S.D."/>
            <person name="Gardner M.J."/>
            <person name="Wortman J.R."/>
            <person name="Jordar V.S."/>
            <person name="Maiti R."/>
            <person name="Kodira C.D."/>
            <person name="Neafsey D.E."/>
            <person name="Zeng Q."/>
            <person name="Hung C.-Y."/>
            <person name="McMahan C."/>
            <person name="Muszewska A."/>
            <person name="Grynberg M."/>
            <person name="Mandel M.A."/>
            <person name="Kellner E.M."/>
            <person name="Barker B.M."/>
            <person name="Galgiani J.N."/>
            <person name="Orbach M.J."/>
            <person name="Kirkland T.N."/>
            <person name="Cole G.T."/>
            <person name="Henn M.R."/>
            <person name="Birren B.W."/>
            <person name="Taylor J.W."/>
        </authorList>
    </citation>
    <scope>NUCLEOTIDE SEQUENCE [LARGE SCALE GENOMIC DNA]</scope>
    <source>
        <strain evidence="3">RS</strain>
    </source>
</reference>
<dbReference type="EMBL" id="GG704911">
    <property type="protein sequence ID" value="EAS36949.3"/>
    <property type="molecule type" value="Genomic_DNA"/>
</dbReference>
<dbReference type="AlphaFoldDB" id="J3KL30"/>
<sequence length="68" mass="7463">MEVSFQNRHPLGGGGGRHFPMGRRVDRRGAEHALGRTEATESRGHFPVRLVEVSAPSARAVTWVLSEV</sequence>
<dbReference type="InParanoid" id="J3KL30"/>
<dbReference type="GeneID" id="24164326"/>
<feature type="region of interest" description="Disordered" evidence="1">
    <location>
        <begin position="1"/>
        <end position="23"/>
    </location>
</feature>
<dbReference type="VEuPathDB" id="FungiDB:CIMG_12699"/>
<name>J3KL30_COCIM</name>
<evidence type="ECO:0000256" key="1">
    <source>
        <dbReference type="SAM" id="MobiDB-lite"/>
    </source>
</evidence>
<reference evidence="3" key="2">
    <citation type="journal article" date="2010" name="Genome Res.">
        <title>Population genomic sequencing of Coccidioides fungi reveals recent hybridization and transposon control.</title>
        <authorList>
            <person name="Neafsey D.E."/>
            <person name="Barker B.M."/>
            <person name="Sharpton T.J."/>
            <person name="Stajich J.E."/>
            <person name="Park D.J."/>
            <person name="Whiston E."/>
            <person name="Hung C.-Y."/>
            <person name="McMahan C."/>
            <person name="White J."/>
            <person name="Sykes S."/>
            <person name="Heiman D."/>
            <person name="Young S."/>
            <person name="Zeng Q."/>
            <person name="Abouelleil A."/>
            <person name="Aftuck L."/>
            <person name="Bessette D."/>
            <person name="Brown A."/>
            <person name="FitzGerald M."/>
            <person name="Lui A."/>
            <person name="Macdonald J.P."/>
            <person name="Priest M."/>
            <person name="Orbach M.J."/>
            <person name="Galgiani J.N."/>
            <person name="Kirkland T.N."/>
            <person name="Cole G.T."/>
            <person name="Birren B.W."/>
            <person name="Henn M.R."/>
            <person name="Taylor J.W."/>
            <person name="Rounsley S.D."/>
        </authorList>
    </citation>
    <scope>GENOME REANNOTATION</scope>
    <source>
        <strain evidence="3">RS</strain>
    </source>
</reference>
<gene>
    <name evidence="2" type="ORF">CIMG_12699</name>
</gene>
<evidence type="ECO:0000313" key="3">
    <source>
        <dbReference type="Proteomes" id="UP000001261"/>
    </source>
</evidence>
<protein>
    <submittedName>
        <fullName evidence="2">Uncharacterized protein</fullName>
    </submittedName>
</protein>
<evidence type="ECO:0000313" key="2">
    <source>
        <dbReference type="EMBL" id="EAS36949.3"/>
    </source>
</evidence>
<dbReference type="Proteomes" id="UP000001261">
    <property type="component" value="Unassembled WGS sequence"/>
</dbReference>
<keyword evidence="3" id="KW-1185">Reference proteome</keyword>
<dbReference type="RefSeq" id="XP_001248532.2">
    <property type="nucleotide sequence ID" value="XM_001248531.2"/>
</dbReference>